<proteinExistence type="predicted"/>
<reference evidence="1 2" key="1">
    <citation type="submission" date="2020-04" db="EMBL/GenBank/DDBJ databases">
        <authorList>
            <person name="Basu S."/>
            <person name="Maruthanayagam V."/>
            <person name="Chakraborty S."/>
            <person name="Pramanik A."/>
            <person name="Mukherjee J."/>
            <person name="Brink B."/>
        </authorList>
    </citation>
    <scope>NUCLEOTIDE SEQUENCE [LARGE SCALE GENOMIC DNA]</scope>
    <source>
        <strain evidence="1 2">AP17</strain>
    </source>
</reference>
<dbReference type="KEGG" id="oxy:HCG48_13790"/>
<protein>
    <submittedName>
        <fullName evidence="1">Uncharacterized protein</fullName>
    </submittedName>
</protein>
<sequence length="82" mass="9311">MEVRQGEESASLIYCRESSPILEAIAARLALEWLPTNLPPKLTRSRWRRSGGVLPFARELSYCFMIARVLDYLENNQQSPGG</sequence>
<organism evidence="1 2">
    <name type="scientific">Oxynema aestuarii AP17</name>
    <dbReference type="NCBI Taxonomy" id="2064643"/>
    <lineage>
        <taxon>Bacteria</taxon>
        <taxon>Bacillati</taxon>
        <taxon>Cyanobacteriota</taxon>
        <taxon>Cyanophyceae</taxon>
        <taxon>Oscillatoriophycideae</taxon>
        <taxon>Oscillatoriales</taxon>
        <taxon>Oscillatoriaceae</taxon>
        <taxon>Oxynema</taxon>
        <taxon>Oxynema aestuarii</taxon>
    </lineage>
</organism>
<dbReference type="EMBL" id="CP051167">
    <property type="protein sequence ID" value="QIZ69160.1"/>
    <property type="molecule type" value="Genomic_DNA"/>
</dbReference>
<keyword evidence="2" id="KW-1185">Reference proteome</keyword>
<dbReference type="Proteomes" id="UP000500857">
    <property type="component" value="Chromosome"/>
</dbReference>
<dbReference type="AlphaFoldDB" id="A0A6H1TT73"/>
<accession>A0A6H1TT73</accession>
<gene>
    <name evidence="1" type="ORF">HCG48_13790</name>
</gene>
<name>A0A6H1TT73_9CYAN</name>
<evidence type="ECO:0000313" key="2">
    <source>
        <dbReference type="Proteomes" id="UP000500857"/>
    </source>
</evidence>
<evidence type="ECO:0000313" key="1">
    <source>
        <dbReference type="EMBL" id="QIZ69160.1"/>
    </source>
</evidence>
<dbReference type="RefSeq" id="WP_168567318.1">
    <property type="nucleotide sequence ID" value="NZ_CP051167.1"/>
</dbReference>